<dbReference type="InterPro" id="IPR012318">
    <property type="entry name" value="HTH_CRP"/>
</dbReference>
<keyword evidence="5" id="KW-0804">Transcription</keyword>
<keyword evidence="10" id="KW-0808">Transferase</keyword>
<keyword evidence="11" id="KW-1185">Reference proteome</keyword>
<evidence type="ECO:0000256" key="2">
    <source>
        <dbReference type="ARBA" id="ARBA00023012"/>
    </source>
</evidence>
<dbReference type="PRINTS" id="PR00034">
    <property type="entry name" value="HTHCRP"/>
</dbReference>
<dbReference type="EMBL" id="FNZR01000003">
    <property type="protein sequence ID" value="SEL16389.1"/>
    <property type="molecule type" value="Genomic_DNA"/>
</dbReference>
<feature type="domain" description="HTH crp-type" evidence="9">
    <location>
        <begin position="265"/>
        <end position="335"/>
    </location>
</feature>
<dbReference type="SMART" id="SM00419">
    <property type="entry name" value="HTH_CRP"/>
    <property type="match status" value="1"/>
</dbReference>
<dbReference type="Gene3D" id="2.60.120.10">
    <property type="entry name" value="Jelly Rolls"/>
    <property type="match status" value="1"/>
</dbReference>
<keyword evidence="3" id="KW-0805">Transcription regulation</keyword>
<dbReference type="PROSITE" id="PS51063">
    <property type="entry name" value="HTH_CRP_2"/>
    <property type="match status" value="1"/>
</dbReference>
<reference evidence="11" key="1">
    <citation type="submission" date="2016-10" db="EMBL/GenBank/DDBJ databases">
        <authorList>
            <person name="Varghese N."/>
            <person name="Submissions S."/>
        </authorList>
    </citation>
    <scope>NUCLEOTIDE SEQUENCE [LARGE SCALE GENOMIC DNA]</scope>
    <source>
        <strain evidence="11">Jip14</strain>
    </source>
</reference>
<dbReference type="Proteomes" id="UP000198916">
    <property type="component" value="Unassembled WGS sequence"/>
</dbReference>
<organism evidence="10 11">
    <name type="scientific">Parapedobacter koreensis</name>
    <dbReference type="NCBI Taxonomy" id="332977"/>
    <lineage>
        <taxon>Bacteria</taxon>
        <taxon>Pseudomonadati</taxon>
        <taxon>Bacteroidota</taxon>
        <taxon>Sphingobacteriia</taxon>
        <taxon>Sphingobacteriales</taxon>
        <taxon>Sphingobacteriaceae</taxon>
        <taxon>Parapedobacter</taxon>
    </lineage>
</organism>
<evidence type="ECO:0000256" key="3">
    <source>
        <dbReference type="ARBA" id="ARBA00023015"/>
    </source>
</evidence>
<dbReference type="InterPro" id="IPR018490">
    <property type="entry name" value="cNMP-bd_dom_sf"/>
</dbReference>
<dbReference type="PROSITE" id="PS50042">
    <property type="entry name" value="CNMP_BINDING_3"/>
    <property type="match status" value="1"/>
</dbReference>
<evidence type="ECO:0000259" key="8">
    <source>
        <dbReference type="PROSITE" id="PS50110"/>
    </source>
</evidence>
<evidence type="ECO:0000313" key="10">
    <source>
        <dbReference type="EMBL" id="SEL16389.1"/>
    </source>
</evidence>
<dbReference type="GO" id="GO:0016301">
    <property type="term" value="F:kinase activity"/>
    <property type="evidence" value="ECO:0007669"/>
    <property type="project" value="UniProtKB-KW"/>
</dbReference>
<dbReference type="GO" id="GO:0000976">
    <property type="term" value="F:transcription cis-regulatory region binding"/>
    <property type="evidence" value="ECO:0007669"/>
    <property type="project" value="TreeGrafter"/>
</dbReference>
<dbReference type="CDD" id="cd17574">
    <property type="entry name" value="REC_OmpR"/>
    <property type="match status" value="1"/>
</dbReference>
<dbReference type="InterPro" id="IPR036388">
    <property type="entry name" value="WH-like_DNA-bd_sf"/>
</dbReference>
<dbReference type="PANTHER" id="PTHR48111:SF4">
    <property type="entry name" value="DNA-BINDING DUAL TRANSCRIPTIONAL REGULATOR OMPR"/>
    <property type="match status" value="1"/>
</dbReference>
<proteinExistence type="predicted"/>
<evidence type="ECO:0000259" key="9">
    <source>
        <dbReference type="PROSITE" id="PS51063"/>
    </source>
</evidence>
<dbReference type="RefSeq" id="WP_090605459.1">
    <property type="nucleotide sequence ID" value="NZ_FNZR01000003.1"/>
</dbReference>
<feature type="domain" description="Cyclic nucleotide-binding" evidence="7">
    <location>
        <begin position="136"/>
        <end position="233"/>
    </location>
</feature>
<dbReference type="InterPro" id="IPR011006">
    <property type="entry name" value="CheY-like_superfamily"/>
</dbReference>
<dbReference type="Gene3D" id="3.40.50.2300">
    <property type="match status" value="1"/>
</dbReference>
<dbReference type="Pfam" id="PF00027">
    <property type="entry name" value="cNMP_binding"/>
    <property type="match status" value="1"/>
</dbReference>
<evidence type="ECO:0000259" key="7">
    <source>
        <dbReference type="PROSITE" id="PS50042"/>
    </source>
</evidence>
<dbReference type="GO" id="GO:0032993">
    <property type="term" value="C:protein-DNA complex"/>
    <property type="evidence" value="ECO:0007669"/>
    <property type="project" value="TreeGrafter"/>
</dbReference>
<dbReference type="SUPFAM" id="SSF52172">
    <property type="entry name" value="CheY-like"/>
    <property type="match status" value="1"/>
</dbReference>
<gene>
    <name evidence="10" type="ORF">SAMN05421740_103696</name>
</gene>
<dbReference type="SUPFAM" id="SSF51206">
    <property type="entry name" value="cAMP-binding domain-like"/>
    <property type="match status" value="1"/>
</dbReference>
<dbReference type="OrthoDB" id="9127033at2"/>
<dbReference type="SMART" id="SM00100">
    <property type="entry name" value="cNMP"/>
    <property type="match status" value="1"/>
</dbReference>
<dbReference type="SUPFAM" id="SSF46785">
    <property type="entry name" value="Winged helix' DNA-binding domain"/>
    <property type="match status" value="1"/>
</dbReference>
<keyword evidence="4" id="KW-0238">DNA-binding</keyword>
<dbReference type="Pfam" id="PF13545">
    <property type="entry name" value="HTH_Crp_2"/>
    <property type="match status" value="1"/>
</dbReference>
<dbReference type="AlphaFoldDB" id="A0A1H7MZA1"/>
<evidence type="ECO:0000256" key="1">
    <source>
        <dbReference type="ARBA" id="ARBA00022553"/>
    </source>
</evidence>
<keyword evidence="1 6" id="KW-0597">Phosphoprotein</keyword>
<dbReference type="SMART" id="SM00448">
    <property type="entry name" value="REC"/>
    <property type="match status" value="1"/>
</dbReference>
<dbReference type="PROSITE" id="PS50110">
    <property type="entry name" value="RESPONSE_REGULATORY"/>
    <property type="match status" value="1"/>
</dbReference>
<keyword evidence="2" id="KW-0902">Two-component regulatory system</keyword>
<evidence type="ECO:0000313" key="11">
    <source>
        <dbReference type="Proteomes" id="UP000198916"/>
    </source>
</evidence>
<dbReference type="InterPro" id="IPR036390">
    <property type="entry name" value="WH_DNA-bd_sf"/>
</dbReference>
<keyword evidence="10" id="KW-0418">Kinase</keyword>
<dbReference type="Gene3D" id="1.10.10.10">
    <property type="entry name" value="Winged helix-like DNA-binding domain superfamily/Winged helix DNA-binding domain"/>
    <property type="match status" value="1"/>
</dbReference>
<feature type="modified residue" description="4-aspartylphosphate" evidence="6">
    <location>
        <position position="53"/>
    </location>
</feature>
<dbReference type="CDD" id="cd00038">
    <property type="entry name" value="CAP_ED"/>
    <property type="match status" value="1"/>
</dbReference>
<name>A0A1H7MZA1_9SPHI</name>
<sequence length="342" mass="39160">MNAILLVIEDNDEIREDIADILRIDGYRVLTAPHGKAGIALALKHKPDLVLCDIMMPELDGYGVLLVLRKHPDTANTPFIFLTAKSERTDFRKGMSMGADDYLMKPFDGMELLEAVEVRLKKNEHLKTMFSDSMAETNEFQRISDNKSRKWYRKNDHIFREGQSPQELYHILRGRVKTMRLNFDGKELLTGMHREGQFIGYLPLLNDTVYTESAVALTDTEVGIIPKSDFQRLTQTNRKIASGIIDILSHNLFETEKRLLGVAYQSVRQRVASALIYFFEYQRDKEDTSLMKVSRKDMASFVGTALESLNRTLADFRDEQLIAITDGGIRIIAPEKLERISH</sequence>
<dbReference type="GO" id="GO:0003700">
    <property type="term" value="F:DNA-binding transcription factor activity"/>
    <property type="evidence" value="ECO:0007669"/>
    <property type="project" value="InterPro"/>
</dbReference>
<accession>A0A1H7MZA1</accession>
<evidence type="ECO:0000256" key="6">
    <source>
        <dbReference type="PROSITE-ProRule" id="PRU00169"/>
    </source>
</evidence>
<protein>
    <submittedName>
        <fullName evidence="10">cAMP-binding domain of CRP or a regulatory subunit of cAMP-dependent protein kinases</fullName>
    </submittedName>
</protein>
<dbReference type="PANTHER" id="PTHR48111">
    <property type="entry name" value="REGULATOR OF RPOS"/>
    <property type="match status" value="1"/>
</dbReference>
<dbReference type="PROSITE" id="PS00042">
    <property type="entry name" value="HTH_CRP_1"/>
    <property type="match status" value="1"/>
</dbReference>
<dbReference type="GO" id="GO:0005829">
    <property type="term" value="C:cytosol"/>
    <property type="evidence" value="ECO:0007669"/>
    <property type="project" value="TreeGrafter"/>
</dbReference>
<feature type="domain" description="Response regulatory" evidence="8">
    <location>
        <begin position="4"/>
        <end position="120"/>
    </location>
</feature>
<dbReference type="STRING" id="332977.SAMN05421740_103696"/>
<dbReference type="InterPro" id="IPR000595">
    <property type="entry name" value="cNMP-bd_dom"/>
</dbReference>
<dbReference type="GO" id="GO:0000156">
    <property type="term" value="F:phosphorelay response regulator activity"/>
    <property type="evidence" value="ECO:0007669"/>
    <property type="project" value="TreeGrafter"/>
</dbReference>
<dbReference type="Pfam" id="PF00072">
    <property type="entry name" value="Response_reg"/>
    <property type="match status" value="1"/>
</dbReference>
<evidence type="ECO:0000256" key="4">
    <source>
        <dbReference type="ARBA" id="ARBA00023125"/>
    </source>
</evidence>
<dbReference type="InterPro" id="IPR001789">
    <property type="entry name" value="Sig_transdc_resp-reg_receiver"/>
</dbReference>
<dbReference type="InterPro" id="IPR014710">
    <property type="entry name" value="RmlC-like_jellyroll"/>
</dbReference>
<dbReference type="InterPro" id="IPR039420">
    <property type="entry name" value="WalR-like"/>
</dbReference>
<evidence type="ECO:0000256" key="5">
    <source>
        <dbReference type="ARBA" id="ARBA00023163"/>
    </source>
</evidence>
<dbReference type="InterPro" id="IPR018335">
    <property type="entry name" value="Tscrpt_reg_HTH_Crp-type_CS"/>
</dbReference>